<feature type="transmembrane region" description="Helical" evidence="10">
    <location>
        <begin position="402"/>
        <end position="426"/>
    </location>
</feature>
<comment type="caution">
    <text evidence="11">The sequence shown here is derived from an EMBL/GenBank/DDBJ whole genome shotgun (WGS) entry which is preliminary data.</text>
</comment>
<dbReference type="PIRSF" id="PIRSF500217">
    <property type="entry name" value="AlgI"/>
    <property type="match status" value="1"/>
</dbReference>
<dbReference type="InterPro" id="IPR028362">
    <property type="entry name" value="AlgI"/>
</dbReference>
<keyword evidence="6 10" id="KW-1133">Transmembrane helix</keyword>
<dbReference type="PANTHER" id="PTHR13285">
    <property type="entry name" value="ACYLTRANSFERASE"/>
    <property type="match status" value="1"/>
</dbReference>
<feature type="transmembrane region" description="Helical" evidence="10">
    <location>
        <begin position="29"/>
        <end position="57"/>
    </location>
</feature>
<keyword evidence="5 10" id="KW-0812">Transmembrane</keyword>
<evidence type="ECO:0000256" key="10">
    <source>
        <dbReference type="SAM" id="Phobius"/>
    </source>
</evidence>
<reference evidence="11 12" key="1">
    <citation type="submission" date="2021-03" db="EMBL/GenBank/DDBJ databases">
        <title>Muricauda sp. CAU 1631 isolated from Incheon.</title>
        <authorList>
            <person name="Kim W."/>
        </authorList>
    </citation>
    <scope>NUCLEOTIDE SEQUENCE [LARGE SCALE GENOMIC DNA]</scope>
    <source>
        <strain evidence="11 12">CAU 1631</strain>
    </source>
</reference>
<evidence type="ECO:0000256" key="8">
    <source>
        <dbReference type="ARBA" id="ARBA00023315"/>
    </source>
</evidence>
<dbReference type="Proteomes" id="UP000664163">
    <property type="component" value="Unassembled WGS sequence"/>
</dbReference>
<keyword evidence="3 9" id="KW-1003">Cell membrane</keyword>
<feature type="transmembrane region" description="Helical" evidence="10">
    <location>
        <begin position="189"/>
        <end position="206"/>
    </location>
</feature>
<feature type="transmembrane region" description="Helical" evidence="10">
    <location>
        <begin position="150"/>
        <end position="169"/>
    </location>
</feature>
<organism evidence="11 12">
    <name type="scientific">[Muricauda] lutisoli</name>
    <dbReference type="NCBI Taxonomy" id="2816035"/>
    <lineage>
        <taxon>Bacteria</taxon>
        <taxon>Pseudomonadati</taxon>
        <taxon>Bacteroidota</taxon>
        <taxon>Flavobacteriia</taxon>
        <taxon>Flavobacteriales</taxon>
        <taxon>Flavobacteriaceae</taxon>
        <taxon>Allomuricauda</taxon>
    </lineage>
</organism>
<keyword evidence="4 9" id="KW-0808">Transferase</keyword>
<comment type="similarity">
    <text evidence="2 9">Belongs to the membrane-bound acyltransferase family.</text>
</comment>
<evidence type="ECO:0000313" key="11">
    <source>
        <dbReference type="EMBL" id="MBO0330177.1"/>
    </source>
</evidence>
<dbReference type="InterPro" id="IPR051085">
    <property type="entry name" value="MB_O-acyltransferase"/>
</dbReference>
<evidence type="ECO:0000313" key="12">
    <source>
        <dbReference type="Proteomes" id="UP000664163"/>
    </source>
</evidence>
<dbReference type="Pfam" id="PF03062">
    <property type="entry name" value="MBOAT"/>
    <property type="match status" value="1"/>
</dbReference>
<keyword evidence="12" id="KW-1185">Reference proteome</keyword>
<feature type="transmembrane region" description="Helical" evidence="10">
    <location>
        <begin position="218"/>
        <end position="239"/>
    </location>
</feature>
<name>A0ABS3EWR2_9FLAO</name>
<accession>A0ABS3EWR2</accession>
<feature type="transmembrane region" description="Helical" evidence="10">
    <location>
        <begin position="359"/>
        <end position="378"/>
    </location>
</feature>
<gene>
    <name evidence="11" type="ORF">J0X13_06425</name>
</gene>
<keyword evidence="8 9" id="KW-0012">Acyltransferase</keyword>
<feature type="transmembrane region" description="Helical" evidence="10">
    <location>
        <begin position="77"/>
        <end position="95"/>
    </location>
</feature>
<evidence type="ECO:0000256" key="9">
    <source>
        <dbReference type="PIRNR" id="PIRNR016636"/>
    </source>
</evidence>
<evidence type="ECO:0000256" key="7">
    <source>
        <dbReference type="ARBA" id="ARBA00023136"/>
    </source>
</evidence>
<evidence type="ECO:0000256" key="5">
    <source>
        <dbReference type="ARBA" id="ARBA00022692"/>
    </source>
</evidence>
<dbReference type="InterPro" id="IPR004299">
    <property type="entry name" value="MBOAT_fam"/>
</dbReference>
<feature type="transmembrane region" description="Helical" evidence="10">
    <location>
        <begin position="447"/>
        <end position="469"/>
    </location>
</feature>
<feature type="transmembrane region" description="Helical" evidence="10">
    <location>
        <begin position="6"/>
        <end position="22"/>
    </location>
</feature>
<sequence>MLFNSTEFLILFVSVFILYWILRDYKHQNVLLLVSSYIFYAWWDWRFLSLILISSIIDYSVGSKIYAARTNRVKRNWLLLSLISNLGLLSVFKYYNFFVDSFAELAKLFGWQPNDLTLNIILPVGISFYTFQTLSYTIDIYRGQFKPTHNFISFCTYIALFPQLVAGPIERASNLLPQVERPRKFKKEWFNEGLVQITIGFIRKIVIADTLGVYVDTIYANTGIYNSTSIILATIFYAFQIYFDFSGYSDIAIGTAKLLGFKFNQNFNLPYFSSSLTEFWRKWHMSLSYWLRDYLYISLGGNRKGIKITYRNLMLTMLLGGLWHGSSWNFVIWGGIHGTVLCVEKFLNSKSLFTSIRKIKLLGFSFTFLVVLFAWVFFRAQTFDSAITAIKQILTFSFGPPYIGNISVMVNSILVLAIGLLIDFYLKYKDIPLEEVGRNYTPYKLSFIISILVIFICLFYSTSQNFIYFQF</sequence>
<dbReference type="InterPro" id="IPR024194">
    <property type="entry name" value="Ac/AlaTfrase_AlgI/DltB"/>
</dbReference>
<feature type="transmembrane region" description="Helical" evidence="10">
    <location>
        <begin position="116"/>
        <end position="138"/>
    </location>
</feature>
<comment type="subcellular location">
    <subcellularLocation>
        <location evidence="1">Cell membrane</location>
        <topology evidence="1">Multi-pass membrane protein</topology>
    </subcellularLocation>
</comment>
<dbReference type="PANTHER" id="PTHR13285:SF23">
    <property type="entry name" value="TEICHOIC ACID D-ALANYLTRANSFERASE"/>
    <property type="match status" value="1"/>
</dbReference>
<evidence type="ECO:0000256" key="6">
    <source>
        <dbReference type="ARBA" id="ARBA00022989"/>
    </source>
</evidence>
<feature type="transmembrane region" description="Helical" evidence="10">
    <location>
        <begin position="330"/>
        <end position="347"/>
    </location>
</feature>
<evidence type="ECO:0000256" key="1">
    <source>
        <dbReference type="ARBA" id="ARBA00004651"/>
    </source>
</evidence>
<protein>
    <submittedName>
        <fullName evidence="11">MBOAT family protein</fullName>
    </submittedName>
</protein>
<evidence type="ECO:0000256" key="2">
    <source>
        <dbReference type="ARBA" id="ARBA00010323"/>
    </source>
</evidence>
<dbReference type="EMBL" id="JAFLND010000001">
    <property type="protein sequence ID" value="MBO0330177.1"/>
    <property type="molecule type" value="Genomic_DNA"/>
</dbReference>
<keyword evidence="7 9" id="KW-0472">Membrane</keyword>
<evidence type="ECO:0000256" key="3">
    <source>
        <dbReference type="ARBA" id="ARBA00022475"/>
    </source>
</evidence>
<proteinExistence type="inferred from homology"/>
<dbReference type="PIRSF" id="PIRSF016636">
    <property type="entry name" value="AlgI_DltB"/>
    <property type="match status" value="1"/>
</dbReference>
<evidence type="ECO:0000256" key="4">
    <source>
        <dbReference type="ARBA" id="ARBA00022679"/>
    </source>
</evidence>